<accession>A0ABQ1WV92</accession>
<proteinExistence type="predicted"/>
<dbReference type="Gene3D" id="3.80.10.10">
    <property type="entry name" value="Ribonuclease Inhibitor"/>
    <property type="match status" value="1"/>
</dbReference>
<protein>
    <submittedName>
        <fullName evidence="2">Uncharacterized protein</fullName>
    </submittedName>
</protein>
<dbReference type="EMBL" id="BMIX01000023">
    <property type="protein sequence ID" value="GGG46742.1"/>
    <property type="molecule type" value="Genomic_DNA"/>
</dbReference>
<dbReference type="Proteomes" id="UP000605733">
    <property type="component" value="Unassembled WGS sequence"/>
</dbReference>
<name>A0ABQ1WV92_9FLAO</name>
<sequence>MKNSTRLLPLLLIPFLLFQSCTNNENEDFQVYDLKGQNSKGNEVYIPDGNFLNTLLNTNCVDANGDGEGDFNADSNNDGILQKNELNSIENLILKFNYGSPIKYVDLTGIENFGNVKSLKISGTTDYIQVDDVLNSENLSYDFTGLRKLEYLKISYLGTEYFDSINVSGLNKLMEIDLSQNRPMDYYTERNKFLNINMEGCSNLKSLNITNSFINIDFCQIPSLEKLNMFYLEGGEPDIFDFHCLVNLKWLDISENRINKLILKNSSVLETLICQDIGSEDEFINYPFPNYLCIDDLPLEWEQVATMIGPDNIVITDCTF</sequence>
<evidence type="ECO:0000313" key="3">
    <source>
        <dbReference type="Proteomes" id="UP000605733"/>
    </source>
</evidence>
<evidence type="ECO:0000256" key="1">
    <source>
        <dbReference type="SAM" id="SignalP"/>
    </source>
</evidence>
<keyword evidence="3" id="KW-1185">Reference proteome</keyword>
<feature type="chain" id="PRO_5047360913" evidence="1">
    <location>
        <begin position="26"/>
        <end position="320"/>
    </location>
</feature>
<gene>
    <name evidence="2" type="ORF">GCM10011532_33330</name>
</gene>
<evidence type="ECO:0000313" key="2">
    <source>
        <dbReference type="EMBL" id="GGG46742.1"/>
    </source>
</evidence>
<dbReference type="Pfam" id="PF23952">
    <property type="entry name" value="LRR_EndoS"/>
    <property type="match status" value="1"/>
</dbReference>
<dbReference type="InterPro" id="IPR032675">
    <property type="entry name" value="LRR_dom_sf"/>
</dbReference>
<organism evidence="2 3">
    <name type="scientific">Christiangramia forsetii</name>
    <dbReference type="NCBI Taxonomy" id="411153"/>
    <lineage>
        <taxon>Bacteria</taxon>
        <taxon>Pseudomonadati</taxon>
        <taxon>Bacteroidota</taxon>
        <taxon>Flavobacteriia</taxon>
        <taxon>Flavobacteriales</taxon>
        <taxon>Flavobacteriaceae</taxon>
        <taxon>Christiangramia</taxon>
    </lineage>
</organism>
<reference evidence="3" key="1">
    <citation type="journal article" date="2019" name="Int. J. Syst. Evol. Microbiol.">
        <title>The Global Catalogue of Microorganisms (GCM) 10K type strain sequencing project: providing services to taxonomists for standard genome sequencing and annotation.</title>
        <authorList>
            <consortium name="The Broad Institute Genomics Platform"/>
            <consortium name="The Broad Institute Genome Sequencing Center for Infectious Disease"/>
            <person name="Wu L."/>
            <person name="Ma J."/>
        </authorList>
    </citation>
    <scope>NUCLEOTIDE SEQUENCE [LARGE SCALE GENOMIC DNA]</scope>
    <source>
        <strain evidence="3">CGMCC 1.15422</strain>
    </source>
</reference>
<feature type="signal peptide" evidence="1">
    <location>
        <begin position="1"/>
        <end position="25"/>
    </location>
</feature>
<dbReference type="RefSeq" id="WP_011708815.1">
    <property type="nucleotide sequence ID" value="NZ_BMIX01000023.1"/>
</dbReference>
<dbReference type="SUPFAM" id="SSF52047">
    <property type="entry name" value="RNI-like"/>
    <property type="match status" value="1"/>
</dbReference>
<keyword evidence="1" id="KW-0732">Signal</keyword>
<dbReference type="PROSITE" id="PS51257">
    <property type="entry name" value="PROKAR_LIPOPROTEIN"/>
    <property type="match status" value="1"/>
</dbReference>
<comment type="caution">
    <text evidence="2">The sequence shown here is derived from an EMBL/GenBank/DDBJ whole genome shotgun (WGS) entry which is preliminary data.</text>
</comment>